<proteinExistence type="predicted"/>
<dbReference type="Proteomes" id="UP001458880">
    <property type="component" value="Unassembled WGS sequence"/>
</dbReference>
<keyword evidence="3" id="KW-1185">Reference proteome</keyword>
<reference evidence="2 3" key="1">
    <citation type="journal article" date="2024" name="BMC Genomics">
        <title>De novo assembly and annotation of Popillia japonica's genome with initial clues to its potential as an invasive pest.</title>
        <authorList>
            <person name="Cucini C."/>
            <person name="Boschi S."/>
            <person name="Funari R."/>
            <person name="Cardaioli E."/>
            <person name="Iannotti N."/>
            <person name="Marturano G."/>
            <person name="Paoli F."/>
            <person name="Bruttini M."/>
            <person name="Carapelli A."/>
            <person name="Frati F."/>
            <person name="Nardi F."/>
        </authorList>
    </citation>
    <scope>NUCLEOTIDE SEQUENCE [LARGE SCALE GENOMIC DNA]</scope>
    <source>
        <strain evidence="2">DMR45628</strain>
    </source>
</reference>
<dbReference type="EMBL" id="JASPKY010000043">
    <property type="protein sequence ID" value="KAK9746019.1"/>
    <property type="molecule type" value="Genomic_DNA"/>
</dbReference>
<feature type="compositionally biased region" description="Basic and acidic residues" evidence="1">
    <location>
        <begin position="28"/>
        <end position="44"/>
    </location>
</feature>
<feature type="region of interest" description="Disordered" evidence="1">
    <location>
        <begin position="1"/>
        <end position="44"/>
    </location>
</feature>
<evidence type="ECO:0000313" key="3">
    <source>
        <dbReference type="Proteomes" id="UP001458880"/>
    </source>
</evidence>
<feature type="compositionally biased region" description="Basic residues" evidence="1">
    <location>
        <begin position="1"/>
        <end position="14"/>
    </location>
</feature>
<evidence type="ECO:0008006" key="4">
    <source>
        <dbReference type="Google" id="ProtNLM"/>
    </source>
</evidence>
<organism evidence="2 3">
    <name type="scientific">Popillia japonica</name>
    <name type="common">Japanese beetle</name>
    <dbReference type="NCBI Taxonomy" id="7064"/>
    <lineage>
        <taxon>Eukaryota</taxon>
        <taxon>Metazoa</taxon>
        <taxon>Ecdysozoa</taxon>
        <taxon>Arthropoda</taxon>
        <taxon>Hexapoda</taxon>
        <taxon>Insecta</taxon>
        <taxon>Pterygota</taxon>
        <taxon>Neoptera</taxon>
        <taxon>Endopterygota</taxon>
        <taxon>Coleoptera</taxon>
        <taxon>Polyphaga</taxon>
        <taxon>Scarabaeiformia</taxon>
        <taxon>Scarabaeidae</taxon>
        <taxon>Rutelinae</taxon>
        <taxon>Popillia</taxon>
    </lineage>
</organism>
<accession>A0AAW1MKH6</accession>
<evidence type="ECO:0000256" key="1">
    <source>
        <dbReference type="SAM" id="MobiDB-lite"/>
    </source>
</evidence>
<sequence>MEKERRKTRQKREPRRIANGLKWKKKGEKPGKKENQEERGQTHRAICKKEPFTTSGQIKDYLHLTISTVTVRRRLAETNLHGRRSRKTP</sequence>
<dbReference type="AlphaFoldDB" id="A0AAW1MKH6"/>
<protein>
    <recommendedName>
        <fullName evidence="4">Transposase Tc1-like domain-containing protein</fullName>
    </recommendedName>
</protein>
<evidence type="ECO:0000313" key="2">
    <source>
        <dbReference type="EMBL" id="KAK9746019.1"/>
    </source>
</evidence>
<name>A0AAW1MKH6_POPJA</name>
<comment type="caution">
    <text evidence="2">The sequence shown here is derived from an EMBL/GenBank/DDBJ whole genome shotgun (WGS) entry which is preliminary data.</text>
</comment>
<gene>
    <name evidence="2" type="ORF">QE152_g6499</name>
</gene>